<protein>
    <submittedName>
        <fullName evidence="2">Uncharacterized protein</fullName>
    </submittedName>
</protein>
<proteinExistence type="predicted"/>
<accession>A0A0C9W2V2</accession>
<gene>
    <name evidence="2" type="ORF">HYDPIDRAFT_32348</name>
</gene>
<dbReference type="OrthoDB" id="2674050at2759"/>
<evidence type="ECO:0000256" key="1">
    <source>
        <dbReference type="SAM" id="MobiDB-lite"/>
    </source>
</evidence>
<dbReference type="HOGENOM" id="CLU_801823_0_0_1"/>
<sequence length="346" mass="37235">MSPPPAPPRTNGTRQPIARADRQARPPLSLALMSTPTSENVSNFSASPTSPSCHAARYQTPPRLSADPSSFIQLTNIDPVPAKRHPVPIDDDDGSIFLSSSSAAPSPFFPASTSQPLRTPVKEELRVNIRSILKTKHLNVQSVGPSSFSMPSAARVGVGTKRKSSAQSGGFSMPLWQPVSTPLSISAANADLASGVAFHRLAPLPAPQFGTRTPQSKAETDLYAKRQAETMKRLHIRDMDNSDEDWEVIEDDDSGCEIEEDRGVAGRPLRPLLHLSPIRQLVELNDNPSSPPVAFPSVNRNRMSIIPNAPSALHALQRAEGLKTISSGTFDNVLRQRSCSGAILVP</sequence>
<dbReference type="EMBL" id="KN839873">
    <property type="protein sequence ID" value="KIJ60383.1"/>
    <property type="molecule type" value="Genomic_DNA"/>
</dbReference>
<keyword evidence="3" id="KW-1185">Reference proteome</keyword>
<reference evidence="2 3" key="1">
    <citation type="submission" date="2014-04" db="EMBL/GenBank/DDBJ databases">
        <title>Evolutionary Origins and Diversification of the Mycorrhizal Mutualists.</title>
        <authorList>
            <consortium name="DOE Joint Genome Institute"/>
            <consortium name="Mycorrhizal Genomics Consortium"/>
            <person name="Kohler A."/>
            <person name="Kuo A."/>
            <person name="Nagy L.G."/>
            <person name="Floudas D."/>
            <person name="Copeland A."/>
            <person name="Barry K.W."/>
            <person name="Cichocki N."/>
            <person name="Veneault-Fourrey C."/>
            <person name="LaButti K."/>
            <person name="Lindquist E.A."/>
            <person name="Lipzen A."/>
            <person name="Lundell T."/>
            <person name="Morin E."/>
            <person name="Murat C."/>
            <person name="Riley R."/>
            <person name="Ohm R."/>
            <person name="Sun H."/>
            <person name="Tunlid A."/>
            <person name="Henrissat B."/>
            <person name="Grigoriev I.V."/>
            <person name="Hibbett D.S."/>
            <person name="Martin F."/>
        </authorList>
    </citation>
    <scope>NUCLEOTIDE SEQUENCE [LARGE SCALE GENOMIC DNA]</scope>
    <source>
        <strain evidence="2 3">MD-312</strain>
    </source>
</reference>
<dbReference type="AlphaFoldDB" id="A0A0C9W2V2"/>
<name>A0A0C9W2V2_9AGAM</name>
<dbReference type="Proteomes" id="UP000053820">
    <property type="component" value="Unassembled WGS sequence"/>
</dbReference>
<organism evidence="2 3">
    <name type="scientific">Hydnomerulius pinastri MD-312</name>
    <dbReference type="NCBI Taxonomy" id="994086"/>
    <lineage>
        <taxon>Eukaryota</taxon>
        <taxon>Fungi</taxon>
        <taxon>Dikarya</taxon>
        <taxon>Basidiomycota</taxon>
        <taxon>Agaricomycotina</taxon>
        <taxon>Agaricomycetes</taxon>
        <taxon>Agaricomycetidae</taxon>
        <taxon>Boletales</taxon>
        <taxon>Boletales incertae sedis</taxon>
        <taxon>Leucogyrophana</taxon>
    </lineage>
</organism>
<feature type="compositionally biased region" description="Polar residues" evidence="1">
    <location>
        <begin position="32"/>
        <end position="52"/>
    </location>
</feature>
<feature type="region of interest" description="Disordered" evidence="1">
    <location>
        <begin position="1"/>
        <end position="69"/>
    </location>
</feature>
<evidence type="ECO:0000313" key="2">
    <source>
        <dbReference type="EMBL" id="KIJ60383.1"/>
    </source>
</evidence>
<evidence type="ECO:0000313" key="3">
    <source>
        <dbReference type="Proteomes" id="UP000053820"/>
    </source>
</evidence>